<name>A0ABD0Z836_9HEMI</name>
<feature type="region of interest" description="Disordered" evidence="1">
    <location>
        <begin position="71"/>
        <end position="128"/>
    </location>
</feature>
<sequence length="128" mass="14668">MASKRRNMFYENKKQETTEIGVDWLAQIRQFATNSISLTNETLTKALGPTSELRHDIYTFAYNRLNGNSKRKFNNSFNSQKTHGEPEDDQHRVVECEAGRARDDAAEGTAPERYVLPPIPVREKPVQV</sequence>
<gene>
    <name evidence="2" type="ORF">AAG570_010235</name>
</gene>
<reference evidence="2 3" key="1">
    <citation type="submission" date="2024-07" db="EMBL/GenBank/DDBJ databases">
        <title>Chromosome-level genome assembly of the water stick insect Ranatra chinensis (Heteroptera: Nepidae).</title>
        <authorList>
            <person name="Liu X."/>
        </authorList>
    </citation>
    <scope>NUCLEOTIDE SEQUENCE [LARGE SCALE GENOMIC DNA]</scope>
    <source>
        <strain evidence="2">Cailab_2021Rc</strain>
        <tissue evidence="2">Muscle</tissue>
    </source>
</reference>
<keyword evidence="3" id="KW-1185">Reference proteome</keyword>
<evidence type="ECO:0000313" key="2">
    <source>
        <dbReference type="EMBL" id="KAL1132278.1"/>
    </source>
</evidence>
<dbReference type="AlphaFoldDB" id="A0ABD0Z836"/>
<comment type="caution">
    <text evidence="2">The sequence shown here is derived from an EMBL/GenBank/DDBJ whole genome shotgun (WGS) entry which is preliminary data.</text>
</comment>
<organism evidence="2 3">
    <name type="scientific">Ranatra chinensis</name>
    <dbReference type="NCBI Taxonomy" id="642074"/>
    <lineage>
        <taxon>Eukaryota</taxon>
        <taxon>Metazoa</taxon>
        <taxon>Ecdysozoa</taxon>
        <taxon>Arthropoda</taxon>
        <taxon>Hexapoda</taxon>
        <taxon>Insecta</taxon>
        <taxon>Pterygota</taxon>
        <taxon>Neoptera</taxon>
        <taxon>Paraneoptera</taxon>
        <taxon>Hemiptera</taxon>
        <taxon>Heteroptera</taxon>
        <taxon>Panheteroptera</taxon>
        <taxon>Nepomorpha</taxon>
        <taxon>Nepidae</taxon>
        <taxon>Ranatrinae</taxon>
        <taxon>Ranatra</taxon>
    </lineage>
</organism>
<feature type="compositionally biased region" description="Basic and acidic residues" evidence="1">
    <location>
        <begin position="82"/>
        <end position="105"/>
    </location>
</feature>
<accession>A0ABD0Z836</accession>
<dbReference type="EMBL" id="JBFDAA010000005">
    <property type="protein sequence ID" value="KAL1132278.1"/>
    <property type="molecule type" value="Genomic_DNA"/>
</dbReference>
<dbReference type="Proteomes" id="UP001558652">
    <property type="component" value="Unassembled WGS sequence"/>
</dbReference>
<protein>
    <submittedName>
        <fullName evidence="2">Uncharacterized protein</fullName>
    </submittedName>
</protein>
<proteinExistence type="predicted"/>
<evidence type="ECO:0000256" key="1">
    <source>
        <dbReference type="SAM" id="MobiDB-lite"/>
    </source>
</evidence>
<evidence type="ECO:0000313" key="3">
    <source>
        <dbReference type="Proteomes" id="UP001558652"/>
    </source>
</evidence>